<dbReference type="GO" id="GO:0005524">
    <property type="term" value="F:ATP binding"/>
    <property type="evidence" value="ECO:0007669"/>
    <property type="project" value="UniProtKB-KW"/>
</dbReference>
<evidence type="ECO:0000256" key="4">
    <source>
        <dbReference type="ARBA" id="ARBA00022741"/>
    </source>
</evidence>
<gene>
    <name evidence="8" type="primary">potA</name>
    <name evidence="10" type="ORF">C7H09_07305</name>
</gene>
<comment type="catalytic activity">
    <reaction evidence="8">
        <text>ATP + H2O + polyamine-[polyamine-binding protein]Side 1 = ADP + phosphate + polyamineSide 2 + [polyamine-binding protein]Side 1.</text>
        <dbReference type="EC" id="7.6.2.11"/>
    </reaction>
</comment>
<dbReference type="AlphaFoldDB" id="A0A2T1KM13"/>
<evidence type="ECO:0000256" key="5">
    <source>
        <dbReference type="ARBA" id="ARBA00022840"/>
    </source>
</evidence>
<dbReference type="RefSeq" id="WP_106761934.1">
    <property type="nucleotide sequence ID" value="NZ_PXNP01000023.1"/>
</dbReference>
<feature type="domain" description="ABC transporter" evidence="9">
    <location>
        <begin position="15"/>
        <end position="245"/>
    </location>
</feature>
<accession>A0A2T1KM13</accession>
<dbReference type="EC" id="7.6.2.11" evidence="8"/>
<dbReference type="NCBIfam" id="TIGR01187">
    <property type="entry name" value="potA"/>
    <property type="match status" value="1"/>
</dbReference>
<evidence type="ECO:0000256" key="2">
    <source>
        <dbReference type="ARBA" id="ARBA00022475"/>
    </source>
</evidence>
<dbReference type="Proteomes" id="UP000239866">
    <property type="component" value="Unassembled WGS sequence"/>
</dbReference>
<dbReference type="OrthoDB" id="9802264at2"/>
<dbReference type="Gene3D" id="3.40.50.300">
    <property type="entry name" value="P-loop containing nucleotide triphosphate hydrolases"/>
    <property type="match status" value="1"/>
</dbReference>
<comment type="caution">
    <text evidence="10">The sequence shown here is derived from an EMBL/GenBank/DDBJ whole genome shotgun (WGS) entry which is preliminary data.</text>
</comment>
<dbReference type="InterPro" id="IPR005893">
    <property type="entry name" value="PotA-like"/>
</dbReference>
<dbReference type="GO" id="GO:0016887">
    <property type="term" value="F:ATP hydrolysis activity"/>
    <property type="evidence" value="ECO:0007669"/>
    <property type="project" value="InterPro"/>
</dbReference>
<dbReference type="GO" id="GO:0015417">
    <property type="term" value="F:ABC-type polyamine transporter activity"/>
    <property type="evidence" value="ECO:0007669"/>
    <property type="project" value="UniProtKB-EC"/>
</dbReference>
<dbReference type="GO" id="GO:0015847">
    <property type="term" value="P:putrescine transport"/>
    <property type="evidence" value="ECO:0007669"/>
    <property type="project" value="UniProtKB-ARBA"/>
</dbReference>
<organism evidence="10 11">
    <name type="scientific">Marinobacter fuscus</name>
    <dbReference type="NCBI Taxonomy" id="2109942"/>
    <lineage>
        <taxon>Bacteria</taxon>
        <taxon>Pseudomonadati</taxon>
        <taxon>Pseudomonadota</taxon>
        <taxon>Gammaproteobacteria</taxon>
        <taxon>Pseudomonadales</taxon>
        <taxon>Marinobacteraceae</taxon>
        <taxon>Marinobacter</taxon>
    </lineage>
</organism>
<dbReference type="InterPro" id="IPR008995">
    <property type="entry name" value="Mo/tungstate-bd_C_term_dom"/>
</dbReference>
<keyword evidence="7 8" id="KW-0472">Membrane</keyword>
<keyword evidence="6 8" id="KW-1278">Translocase</keyword>
<dbReference type="SUPFAM" id="SSF52540">
    <property type="entry name" value="P-loop containing nucleoside triphosphate hydrolases"/>
    <property type="match status" value="1"/>
</dbReference>
<dbReference type="GO" id="GO:0043190">
    <property type="term" value="C:ATP-binding cassette (ABC) transporter complex"/>
    <property type="evidence" value="ECO:0007669"/>
    <property type="project" value="InterPro"/>
</dbReference>
<comment type="subunit">
    <text evidence="8">The complex is composed of two ATP-binding proteins (PotA), two transmembrane proteins (PotB and PotC) and a solute-binding protein (PotD).</text>
</comment>
<keyword evidence="5 8" id="KW-0067">ATP-binding</keyword>
<dbReference type="PROSITE" id="PS00211">
    <property type="entry name" value="ABC_TRANSPORTER_1"/>
    <property type="match status" value="1"/>
</dbReference>
<dbReference type="SMART" id="SM00382">
    <property type="entry name" value="AAA"/>
    <property type="match status" value="1"/>
</dbReference>
<dbReference type="PROSITE" id="PS50893">
    <property type="entry name" value="ABC_TRANSPORTER_2"/>
    <property type="match status" value="1"/>
</dbReference>
<evidence type="ECO:0000256" key="6">
    <source>
        <dbReference type="ARBA" id="ARBA00022967"/>
    </source>
</evidence>
<dbReference type="EMBL" id="PXNP01000023">
    <property type="protein sequence ID" value="PSF10733.1"/>
    <property type="molecule type" value="Genomic_DNA"/>
</dbReference>
<dbReference type="PANTHER" id="PTHR42781:SF5">
    <property type="entry name" value="PUTRESCINE TRANSPORT ATP-BINDING PROTEIN POTG"/>
    <property type="match status" value="1"/>
</dbReference>
<keyword evidence="11" id="KW-1185">Reference proteome</keyword>
<sequence length="372" mass="41005">MAVANNTSAQAEVLLSIKGVSKSFDSTLAVDEVNLDIHRGEIFALLGGSGSGKSTLLRMLAGFETPDSGRILLDGQDITALPPYLRPTNMMFQSYALFPHMTVEQNIAMGLKQDKLPKHEITDRVAAMLKLVKMEPYAKRRPQQLSGGQQQRVALARSLAKRPKLLLLDEPMGALDKKLRTEMQLELVDILEKVGVTCLMVTHDQEEAMTMASRIAIMSHGRIAQVGSPIDIYESPNSRMTAEFIGSVNIFEASILEDNSDSISLTSELLDAPVFIDRGVTTPAENTDTLIALRPEKIYLTSEKPEGETNWSCGTVDNIAYLGDITSYYVKLASGKRVQATMANVERRGERPTWGDQVYVSWEASSPILLWN</sequence>
<reference evidence="10 11" key="1">
    <citation type="submission" date="2018-03" db="EMBL/GenBank/DDBJ databases">
        <title>Marinobacter brunus sp. nov., a marine bacterium of Gamma-proteobacteria isolated from the surface seawater of the South China Sea.</title>
        <authorList>
            <person name="Cheng H."/>
            <person name="Wu Y.-H."/>
            <person name="Xamxidin M."/>
            <person name="Xu X.-W."/>
        </authorList>
    </citation>
    <scope>NUCLEOTIDE SEQUENCE [LARGE SCALE GENOMIC DNA]</scope>
    <source>
        <strain evidence="10 11">NH169-3</strain>
    </source>
</reference>
<dbReference type="InterPro" id="IPR027417">
    <property type="entry name" value="P-loop_NTPase"/>
</dbReference>
<comment type="function">
    <text evidence="8">Part of the ABC transporter complex PotABCD involved in spermidine/putrescine import. Responsible for energy coupling to the transport system.</text>
</comment>
<dbReference type="InterPro" id="IPR017871">
    <property type="entry name" value="ABC_transporter-like_CS"/>
</dbReference>
<dbReference type="Gene3D" id="2.40.50.100">
    <property type="match status" value="1"/>
</dbReference>
<evidence type="ECO:0000256" key="8">
    <source>
        <dbReference type="RuleBase" id="RU364083"/>
    </source>
</evidence>
<dbReference type="Pfam" id="PF08402">
    <property type="entry name" value="TOBE_2"/>
    <property type="match status" value="1"/>
</dbReference>
<dbReference type="Pfam" id="PF00005">
    <property type="entry name" value="ABC_tran"/>
    <property type="match status" value="1"/>
</dbReference>
<proteinExistence type="inferred from homology"/>
<name>A0A2T1KM13_9GAMM</name>
<dbReference type="InterPro" id="IPR003593">
    <property type="entry name" value="AAA+_ATPase"/>
</dbReference>
<dbReference type="FunFam" id="3.40.50.300:FF:000133">
    <property type="entry name" value="Spermidine/putrescine import ATP-binding protein PotA"/>
    <property type="match status" value="1"/>
</dbReference>
<evidence type="ECO:0000256" key="7">
    <source>
        <dbReference type="ARBA" id="ARBA00023136"/>
    </source>
</evidence>
<dbReference type="InterPro" id="IPR013611">
    <property type="entry name" value="Transp-assoc_OB_typ2"/>
</dbReference>
<comment type="similarity">
    <text evidence="8">Belongs to the ABC transporter superfamily. Spermidine/putrescine importer (TC 3.A.1.11.1) family.</text>
</comment>
<dbReference type="PANTHER" id="PTHR42781">
    <property type="entry name" value="SPERMIDINE/PUTRESCINE IMPORT ATP-BINDING PROTEIN POTA"/>
    <property type="match status" value="1"/>
</dbReference>
<keyword evidence="4 8" id="KW-0547">Nucleotide-binding</keyword>
<dbReference type="InterPro" id="IPR050093">
    <property type="entry name" value="ABC_SmlMolc_Importer"/>
</dbReference>
<evidence type="ECO:0000313" key="10">
    <source>
        <dbReference type="EMBL" id="PSF10733.1"/>
    </source>
</evidence>
<evidence type="ECO:0000259" key="9">
    <source>
        <dbReference type="PROSITE" id="PS50893"/>
    </source>
</evidence>
<evidence type="ECO:0000256" key="1">
    <source>
        <dbReference type="ARBA" id="ARBA00022448"/>
    </source>
</evidence>
<evidence type="ECO:0000313" key="11">
    <source>
        <dbReference type="Proteomes" id="UP000239866"/>
    </source>
</evidence>
<protein>
    <recommendedName>
        <fullName evidence="8">Spermidine/putrescine import ATP-binding protein PotA</fullName>
        <ecNumber evidence="8">7.6.2.11</ecNumber>
    </recommendedName>
</protein>
<keyword evidence="1 8" id="KW-0813">Transport</keyword>
<keyword evidence="3" id="KW-0997">Cell inner membrane</keyword>
<keyword evidence="2 8" id="KW-1003">Cell membrane</keyword>
<dbReference type="SUPFAM" id="SSF50331">
    <property type="entry name" value="MOP-like"/>
    <property type="match status" value="1"/>
</dbReference>
<dbReference type="InterPro" id="IPR003439">
    <property type="entry name" value="ABC_transporter-like_ATP-bd"/>
</dbReference>
<evidence type="ECO:0000256" key="3">
    <source>
        <dbReference type="ARBA" id="ARBA00022519"/>
    </source>
</evidence>